<protein>
    <submittedName>
        <fullName evidence="2">Thymidylate kinase</fullName>
        <ecNumber evidence="2">2.7.4.9</ecNumber>
    </submittedName>
</protein>
<dbReference type="SUPFAM" id="SSF52540">
    <property type="entry name" value="P-loop containing nucleoside triphosphate hydrolases"/>
    <property type="match status" value="1"/>
</dbReference>
<accession>A0A645GFQ9</accession>
<comment type="caution">
    <text evidence="2">The sequence shown here is derived from an EMBL/GenBank/DDBJ whole genome shotgun (WGS) entry which is preliminary data.</text>
</comment>
<evidence type="ECO:0000313" key="2">
    <source>
        <dbReference type="EMBL" id="MPN22794.1"/>
    </source>
</evidence>
<dbReference type="GO" id="GO:0004798">
    <property type="term" value="F:dTMP kinase activity"/>
    <property type="evidence" value="ECO:0007669"/>
    <property type="project" value="UniProtKB-EC"/>
</dbReference>
<sequence>MALWFAFNRYQSFAGYVCKSDVLLINRYVLSNAVYQSIRSEADLYDWIMELEHVHLDLPRPDVYVCLDVAPSQASCNVEKKGFRDYVGERKDVYEQDASIQHRCRAKYMEYAAKHGDIEIVSCMDNDVLLAAEAINTRIVNCLARRNLI</sequence>
<keyword evidence="2" id="KW-0418">Kinase</keyword>
<proteinExistence type="predicted"/>
<gene>
    <name evidence="2" type="primary">tmk_34</name>
    <name evidence="2" type="ORF">SDC9_170178</name>
</gene>
<dbReference type="EC" id="2.7.4.9" evidence="2"/>
<dbReference type="Gene3D" id="3.40.50.300">
    <property type="entry name" value="P-loop containing nucleotide triphosphate hydrolases"/>
    <property type="match status" value="1"/>
</dbReference>
<evidence type="ECO:0000259" key="1">
    <source>
        <dbReference type="Pfam" id="PF02223"/>
    </source>
</evidence>
<reference evidence="2" key="1">
    <citation type="submission" date="2019-08" db="EMBL/GenBank/DDBJ databases">
        <authorList>
            <person name="Kucharzyk K."/>
            <person name="Murdoch R.W."/>
            <person name="Higgins S."/>
            <person name="Loffler F."/>
        </authorList>
    </citation>
    <scope>NUCLEOTIDE SEQUENCE</scope>
</reference>
<dbReference type="InterPro" id="IPR039430">
    <property type="entry name" value="Thymidylate_kin-like_dom"/>
</dbReference>
<keyword evidence="2" id="KW-0808">Transferase</keyword>
<organism evidence="2">
    <name type="scientific">bioreactor metagenome</name>
    <dbReference type="NCBI Taxonomy" id="1076179"/>
    <lineage>
        <taxon>unclassified sequences</taxon>
        <taxon>metagenomes</taxon>
        <taxon>ecological metagenomes</taxon>
    </lineage>
</organism>
<dbReference type="EMBL" id="VSSQ01071119">
    <property type="protein sequence ID" value="MPN22794.1"/>
    <property type="molecule type" value="Genomic_DNA"/>
</dbReference>
<dbReference type="InterPro" id="IPR027417">
    <property type="entry name" value="P-loop_NTPase"/>
</dbReference>
<feature type="domain" description="Thymidylate kinase-like" evidence="1">
    <location>
        <begin position="1"/>
        <end position="121"/>
    </location>
</feature>
<dbReference type="Pfam" id="PF02223">
    <property type="entry name" value="Thymidylate_kin"/>
    <property type="match status" value="1"/>
</dbReference>
<name>A0A645GFQ9_9ZZZZ</name>
<dbReference type="AlphaFoldDB" id="A0A645GFQ9"/>